<evidence type="ECO:0000259" key="4">
    <source>
        <dbReference type="Pfam" id="PF01261"/>
    </source>
</evidence>
<dbReference type="EMBL" id="PDNV01000002">
    <property type="protein sequence ID" value="PLC55284.1"/>
    <property type="molecule type" value="Genomic_DNA"/>
</dbReference>
<feature type="active site" description="Proton donor/acceptor" evidence="3">
    <location>
        <position position="141"/>
    </location>
</feature>
<organism evidence="5 6">
    <name type="scientific">Pollutimonas nitritireducens</name>
    <dbReference type="NCBI Taxonomy" id="2045209"/>
    <lineage>
        <taxon>Bacteria</taxon>
        <taxon>Pseudomonadati</taxon>
        <taxon>Pseudomonadota</taxon>
        <taxon>Betaproteobacteria</taxon>
        <taxon>Burkholderiales</taxon>
        <taxon>Alcaligenaceae</taxon>
        <taxon>Pollutimonas</taxon>
    </lineage>
</organism>
<dbReference type="Proteomes" id="UP000234328">
    <property type="component" value="Unassembled WGS sequence"/>
</dbReference>
<dbReference type="Gene3D" id="3.20.20.150">
    <property type="entry name" value="Divalent-metal-dependent TIM barrel enzymes"/>
    <property type="match status" value="1"/>
</dbReference>
<evidence type="ECO:0000313" key="6">
    <source>
        <dbReference type="Proteomes" id="UP000234328"/>
    </source>
</evidence>
<dbReference type="OrthoDB" id="9786584at2"/>
<proteinExistence type="inferred from homology"/>
<dbReference type="PANTHER" id="PTHR43489:SF6">
    <property type="entry name" value="HYDROXYPYRUVATE ISOMERASE-RELATED"/>
    <property type="match status" value="1"/>
</dbReference>
<keyword evidence="1 2" id="KW-0413">Isomerase</keyword>
<name>A0A2N4UJS3_9BURK</name>
<dbReference type="PANTHER" id="PTHR43489">
    <property type="entry name" value="ISOMERASE"/>
    <property type="match status" value="1"/>
</dbReference>
<dbReference type="InterPro" id="IPR026040">
    <property type="entry name" value="HyI-like"/>
</dbReference>
<dbReference type="AlphaFoldDB" id="A0A2N4UJS3"/>
<gene>
    <name evidence="5" type="ORF">CR155_03515</name>
</gene>
<dbReference type="SUPFAM" id="SSF51658">
    <property type="entry name" value="Xylose isomerase-like"/>
    <property type="match status" value="1"/>
</dbReference>
<feature type="active site" description="Proton donor/acceptor" evidence="3">
    <location>
        <position position="238"/>
    </location>
</feature>
<accession>A0A2N4UJS3</accession>
<dbReference type="InterPro" id="IPR050417">
    <property type="entry name" value="Sugar_Epim/Isomerase"/>
</dbReference>
<dbReference type="InterPro" id="IPR036237">
    <property type="entry name" value="Xyl_isomerase-like_sf"/>
</dbReference>
<reference evidence="5 6" key="1">
    <citation type="submission" date="2017-10" db="EMBL/GenBank/DDBJ databases">
        <title>Two draft genome sequences of Pusillimonas sp. strains isolated from a nitrate- and radionuclide-contaminated groundwater in Russia.</title>
        <authorList>
            <person name="Grouzdev D.S."/>
            <person name="Tourova T.P."/>
            <person name="Goeva M.A."/>
            <person name="Babich T.L."/>
            <person name="Sokolova D.S."/>
            <person name="Abdullin R."/>
            <person name="Poltaraus A.B."/>
            <person name="Toshchakov S.V."/>
            <person name="Nazina T.N."/>
        </authorList>
    </citation>
    <scope>NUCLEOTIDE SEQUENCE [LARGE SCALE GENOMIC DNA]</scope>
    <source>
        <strain evidence="5 6">JR1/69-2-13</strain>
    </source>
</reference>
<dbReference type="FunFam" id="3.20.20.150:FF:000007">
    <property type="entry name" value="Hydroxypyruvate isomerase"/>
    <property type="match status" value="1"/>
</dbReference>
<dbReference type="PIRSF" id="PIRSF006241">
    <property type="entry name" value="HyI"/>
    <property type="match status" value="1"/>
</dbReference>
<keyword evidence="6" id="KW-1185">Reference proteome</keyword>
<evidence type="ECO:0000256" key="3">
    <source>
        <dbReference type="PIRSR" id="PIRSR006241-50"/>
    </source>
</evidence>
<evidence type="ECO:0000256" key="1">
    <source>
        <dbReference type="ARBA" id="ARBA00023235"/>
    </source>
</evidence>
<protein>
    <submittedName>
        <fullName evidence="5">Isomerase</fullName>
    </submittedName>
</protein>
<dbReference type="GO" id="GO:0046487">
    <property type="term" value="P:glyoxylate metabolic process"/>
    <property type="evidence" value="ECO:0007669"/>
    <property type="project" value="TreeGrafter"/>
</dbReference>
<dbReference type="GO" id="GO:0008903">
    <property type="term" value="F:hydroxypyruvate isomerase activity"/>
    <property type="evidence" value="ECO:0007669"/>
    <property type="project" value="TreeGrafter"/>
</dbReference>
<comment type="caution">
    <text evidence="5">The sequence shown here is derived from an EMBL/GenBank/DDBJ whole genome shotgun (WGS) entry which is preliminary data.</text>
</comment>
<dbReference type="RefSeq" id="WP_102068608.1">
    <property type="nucleotide sequence ID" value="NZ_PDNV01000002.1"/>
</dbReference>
<evidence type="ECO:0000313" key="5">
    <source>
        <dbReference type="EMBL" id="PLC55284.1"/>
    </source>
</evidence>
<evidence type="ECO:0000256" key="2">
    <source>
        <dbReference type="PIRNR" id="PIRNR006241"/>
    </source>
</evidence>
<dbReference type="Pfam" id="PF01261">
    <property type="entry name" value="AP_endonuc_2"/>
    <property type="match status" value="1"/>
</dbReference>
<feature type="domain" description="Xylose isomerase-like TIM barrel" evidence="4">
    <location>
        <begin position="21"/>
        <end position="254"/>
    </location>
</feature>
<dbReference type="InterPro" id="IPR013022">
    <property type="entry name" value="Xyl_isomerase-like_TIM-brl"/>
</dbReference>
<sequence>MPKFSANLGFLWPDRPLLDRIDAAADAGFEAIELHWPYDTDPADVRKLCKARELTLLGINTYAGDTAKGEFGLGALPGREVDFQQAVDQSIAWCRASGAQAIHAVAGVIPFDEAHARDTFIGNLIRAADKAAAHDVTLLLEPINQRDKPGYFYSNLSQAEVILDAVDRPNLRLMFDVYHVGVTEGDVLTRLRRHMPRIGHVQIAAVPSRAEPDEGELRYEAIFETLDSLGYTGWIGCEYKPRTDTDAGLKWLAKLGVSLRATR</sequence>
<comment type="similarity">
    <text evidence="2">Belongs to the hyi family.</text>
</comment>